<feature type="domain" description="DOC" evidence="2">
    <location>
        <begin position="1"/>
        <end position="168"/>
    </location>
</feature>
<feature type="compositionally biased region" description="Acidic residues" evidence="1">
    <location>
        <begin position="400"/>
        <end position="419"/>
    </location>
</feature>
<organism evidence="3 4">
    <name type="scientific">Aduncisulcus paluster</name>
    <dbReference type="NCBI Taxonomy" id="2918883"/>
    <lineage>
        <taxon>Eukaryota</taxon>
        <taxon>Metamonada</taxon>
        <taxon>Carpediemonas-like organisms</taxon>
        <taxon>Aduncisulcus</taxon>
    </lineage>
</organism>
<keyword evidence="4" id="KW-1185">Reference proteome</keyword>
<dbReference type="SMART" id="SM01337">
    <property type="entry name" value="APC10"/>
    <property type="match status" value="1"/>
</dbReference>
<feature type="region of interest" description="Disordered" evidence="1">
    <location>
        <begin position="1"/>
        <end position="20"/>
    </location>
</feature>
<gene>
    <name evidence="3" type="ORF">ADUPG1_012769</name>
</gene>
<dbReference type="CDD" id="cd18186">
    <property type="entry name" value="BTB_POZ_ZBTB_KLHL-like"/>
    <property type="match status" value="1"/>
</dbReference>
<dbReference type="InterPro" id="IPR004939">
    <property type="entry name" value="APC_su10/DOC_dom"/>
</dbReference>
<dbReference type="EMBL" id="BQXS01012530">
    <property type="protein sequence ID" value="GKT24548.1"/>
    <property type="molecule type" value="Genomic_DNA"/>
</dbReference>
<dbReference type="Gene3D" id="2.60.120.260">
    <property type="entry name" value="Galactose-binding domain-like"/>
    <property type="match status" value="1"/>
</dbReference>
<protein>
    <recommendedName>
        <fullName evidence="2">DOC domain-containing protein</fullName>
    </recommendedName>
</protein>
<feature type="compositionally biased region" description="Basic and acidic residues" evidence="1">
    <location>
        <begin position="8"/>
        <end position="20"/>
    </location>
</feature>
<dbReference type="SUPFAM" id="SSF49785">
    <property type="entry name" value="Galactose-binding domain-like"/>
    <property type="match status" value="1"/>
</dbReference>
<feature type="region of interest" description="Disordered" evidence="1">
    <location>
        <begin position="396"/>
        <end position="421"/>
    </location>
</feature>
<evidence type="ECO:0000313" key="3">
    <source>
        <dbReference type="EMBL" id="GKT24548.1"/>
    </source>
</evidence>
<dbReference type="Pfam" id="PF03256">
    <property type="entry name" value="ANAPC10"/>
    <property type="match status" value="1"/>
</dbReference>
<dbReference type="Gene3D" id="3.30.710.10">
    <property type="entry name" value="Potassium Channel Kv1.1, Chain A"/>
    <property type="match status" value="1"/>
</dbReference>
<evidence type="ECO:0000259" key="2">
    <source>
        <dbReference type="PROSITE" id="PS51284"/>
    </source>
</evidence>
<dbReference type="SUPFAM" id="SSF54695">
    <property type="entry name" value="POZ domain"/>
    <property type="match status" value="1"/>
</dbReference>
<sequence>MQVPTLTEKPEESKLLKRSEYSVTAATSQDQAGRLSDGSTGSYWQSNGSKVITIVPPKTRVIKNILMYTSSDDGSYQPSRVTVKCEKRSGRDFRTVSFALSNSTAYHVLALPKFKGTESIIITIESNFQGGVNTRVRQLLLEISHNVFTVRRAFHARAFHKDVKFSIPEEYRKTRATHIIRGPPTDVKILTKGGEILPAHLFPLAIRCRSVMGHIRPDEEGNGHLLDLSKFEAPAITAVVQYIYSGEPEIIVRRLRKTEDAVSSLQAFMKAPENKGSTDKSAFSEIILDKAACDIFKVAKFLGCKPIITMLQSYITAVISANMESEDQELDSTTLKIAASGSTTVDSKCGLYRQILSDPAKATAMDLSETLGDDGMLGLAAFLLGGEDLVEDMGSAMTGVEDEKEEEEKEDKEEEEEGEKADLDAMFADKEEEEDVKDDDIFRHDVVGGGLEALIETEVAGDVDMGLLGAGLTTAGLTSAIAASLGAAAPSSTEIIEYFGTSLRPTAATPIVGSRVRVKPDITPAYGWGTISAMSVGEVVTISGTDATVNFLEQDDFRCRLVDLQELEIVH</sequence>
<accession>A0ABQ5K2M2</accession>
<evidence type="ECO:0000256" key="1">
    <source>
        <dbReference type="SAM" id="MobiDB-lite"/>
    </source>
</evidence>
<evidence type="ECO:0000313" key="4">
    <source>
        <dbReference type="Proteomes" id="UP001057375"/>
    </source>
</evidence>
<dbReference type="InterPro" id="IPR011333">
    <property type="entry name" value="SKP1/BTB/POZ_sf"/>
</dbReference>
<dbReference type="PROSITE" id="PS51284">
    <property type="entry name" value="DOC"/>
    <property type="match status" value="1"/>
</dbReference>
<comment type="caution">
    <text evidence="3">The sequence shown here is derived from an EMBL/GenBank/DDBJ whole genome shotgun (WGS) entry which is preliminary data.</text>
</comment>
<reference evidence="3" key="1">
    <citation type="submission" date="2022-03" db="EMBL/GenBank/DDBJ databases">
        <title>Draft genome sequence of Aduncisulcus paluster, a free-living microaerophilic Fornicata.</title>
        <authorList>
            <person name="Yuyama I."/>
            <person name="Kume K."/>
            <person name="Tamura T."/>
            <person name="Inagaki Y."/>
            <person name="Hashimoto T."/>
        </authorList>
    </citation>
    <scope>NUCLEOTIDE SEQUENCE</scope>
    <source>
        <strain evidence="3">NY0171</strain>
    </source>
</reference>
<dbReference type="Proteomes" id="UP001057375">
    <property type="component" value="Unassembled WGS sequence"/>
</dbReference>
<name>A0ABQ5K2M2_9EUKA</name>
<dbReference type="InterPro" id="IPR008979">
    <property type="entry name" value="Galactose-bd-like_sf"/>
</dbReference>
<proteinExistence type="predicted"/>